<gene>
    <name evidence="1" type="ORF">EDB81DRAFT_795987</name>
</gene>
<dbReference type="PANTHER" id="PTHR36922">
    <property type="entry name" value="BLL2446 PROTEIN"/>
    <property type="match status" value="1"/>
</dbReference>
<protein>
    <recommendedName>
        <fullName evidence="3">DUF1993 domain-containing protein</fullName>
    </recommendedName>
</protein>
<dbReference type="PANTHER" id="PTHR36922:SF1">
    <property type="entry name" value="DUF1993 DOMAIN-CONTAINING PROTEIN"/>
    <property type="match status" value="1"/>
</dbReference>
<dbReference type="SUPFAM" id="SSF109854">
    <property type="entry name" value="DinB/YfiT-like putative metalloenzymes"/>
    <property type="match status" value="1"/>
</dbReference>
<dbReference type="EMBL" id="JAGMUV010000009">
    <property type="protein sequence ID" value="KAH7143606.1"/>
    <property type="molecule type" value="Genomic_DNA"/>
</dbReference>
<sequence>MSYSLYDASITQAQDGMKALSAIIAKAEAHADNSSLAGAKLIDDMLPFSFQIFMATDVAQKLAARGTGTEPLNLDRNFENFAAMQARVDQVLEILAKVDRDTFNGRQDTEVTIGLGPGKEATVQLKQYVAGYVLPNLYFHITTAYGILRKEGVDIGKQVYLTPFMGKYLS</sequence>
<dbReference type="Gene3D" id="1.20.120.450">
    <property type="entry name" value="dinb family like domain"/>
    <property type="match status" value="1"/>
</dbReference>
<evidence type="ECO:0000313" key="1">
    <source>
        <dbReference type="EMBL" id="KAH7143606.1"/>
    </source>
</evidence>
<dbReference type="Proteomes" id="UP000738349">
    <property type="component" value="Unassembled WGS sequence"/>
</dbReference>
<evidence type="ECO:0008006" key="3">
    <source>
        <dbReference type="Google" id="ProtNLM"/>
    </source>
</evidence>
<accession>A0A9P9ES68</accession>
<dbReference type="Pfam" id="PF09351">
    <property type="entry name" value="DUF1993"/>
    <property type="match status" value="1"/>
</dbReference>
<keyword evidence="2" id="KW-1185">Reference proteome</keyword>
<organism evidence="1 2">
    <name type="scientific">Dactylonectria macrodidyma</name>
    <dbReference type="NCBI Taxonomy" id="307937"/>
    <lineage>
        <taxon>Eukaryota</taxon>
        <taxon>Fungi</taxon>
        <taxon>Dikarya</taxon>
        <taxon>Ascomycota</taxon>
        <taxon>Pezizomycotina</taxon>
        <taxon>Sordariomycetes</taxon>
        <taxon>Hypocreomycetidae</taxon>
        <taxon>Hypocreales</taxon>
        <taxon>Nectriaceae</taxon>
        <taxon>Dactylonectria</taxon>
    </lineage>
</organism>
<dbReference type="AlphaFoldDB" id="A0A9P9ES68"/>
<reference evidence="1" key="1">
    <citation type="journal article" date="2021" name="Nat. Commun.">
        <title>Genetic determinants of endophytism in the Arabidopsis root mycobiome.</title>
        <authorList>
            <person name="Mesny F."/>
            <person name="Miyauchi S."/>
            <person name="Thiergart T."/>
            <person name="Pickel B."/>
            <person name="Atanasova L."/>
            <person name="Karlsson M."/>
            <person name="Huettel B."/>
            <person name="Barry K.W."/>
            <person name="Haridas S."/>
            <person name="Chen C."/>
            <person name="Bauer D."/>
            <person name="Andreopoulos W."/>
            <person name="Pangilinan J."/>
            <person name="LaButti K."/>
            <person name="Riley R."/>
            <person name="Lipzen A."/>
            <person name="Clum A."/>
            <person name="Drula E."/>
            <person name="Henrissat B."/>
            <person name="Kohler A."/>
            <person name="Grigoriev I.V."/>
            <person name="Martin F.M."/>
            <person name="Hacquard S."/>
        </authorList>
    </citation>
    <scope>NUCLEOTIDE SEQUENCE</scope>
    <source>
        <strain evidence="1">MPI-CAGE-AT-0147</strain>
    </source>
</reference>
<dbReference type="OrthoDB" id="3724345at2759"/>
<proteinExistence type="predicted"/>
<dbReference type="InterPro" id="IPR034660">
    <property type="entry name" value="DinB/YfiT-like"/>
</dbReference>
<name>A0A9P9ES68_9HYPO</name>
<dbReference type="InterPro" id="IPR018531">
    <property type="entry name" value="DUF1993"/>
</dbReference>
<comment type="caution">
    <text evidence="1">The sequence shown here is derived from an EMBL/GenBank/DDBJ whole genome shotgun (WGS) entry which is preliminary data.</text>
</comment>
<evidence type="ECO:0000313" key="2">
    <source>
        <dbReference type="Proteomes" id="UP000738349"/>
    </source>
</evidence>